<feature type="domain" description="Cadherin-like beta-sandwich-like" evidence="1">
    <location>
        <begin position="1664"/>
        <end position="1746"/>
    </location>
</feature>
<evidence type="ECO:0000313" key="3">
    <source>
        <dbReference type="Proteomes" id="UP000639396"/>
    </source>
</evidence>
<gene>
    <name evidence="2" type="ORF">IDH45_17855</name>
</gene>
<dbReference type="RefSeq" id="WP_190929488.1">
    <property type="nucleotide sequence ID" value="NZ_JACXJA010000023.1"/>
</dbReference>
<dbReference type="InterPro" id="IPR058094">
    <property type="entry name" value="Ig-like_OmpL47-like"/>
</dbReference>
<evidence type="ECO:0000259" key="1">
    <source>
        <dbReference type="Pfam" id="PF12733"/>
    </source>
</evidence>
<dbReference type="Pfam" id="PF12733">
    <property type="entry name" value="Cadherin-like"/>
    <property type="match status" value="1"/>
</dbReference>
<protein>
    <submittedName>
        <fullName evidence="2">Cadherin-like beta sandwich domain-containing protein</fullName>
    </submittedName>
</protein>
<comment type="caution">
    <text evidence="2">The sequence shown here is derived from an EMBL/GenBank/DDBJ whole genome shotgun (WGS) entry which is preliminary data.</text>
</comment>
<dbReference type="InterPro" id="IPR025883">
    <property type="entry name" value="Cadherin-like_domain"/>
</dbReference>
<keyword evidence="3" id="KW-1185">Reference proteome</keyword>
<reference evidence="2" key="1">
    <citation type="submission" date="2020-09" db="EMBL/GenBank/DDBJ databases">
        <title>A novel bacterium of genus Paenibacillus, isolated from South China Sea.</title>
        <authorList>
            <person name="Huang H."/>
            <person name="Mo K."/>
            <person name="Hu Y."/>
        </authorList>
    </citation>
    <scope>NUCLEOTIDE SEQUENCE</scope>
    <source>
        <strain evidence="2">IB182363</strain>
    </source>
</reference>
<dbReference type="InterPro" id="IPR052177">
    <property type="entry name" value="Divisome_Glycosyl_Hydrolase"/>
</dbReference>
<proteinExistence type="predicted"/>
<dbReference type="EMBL" id="JACXJA010000023">
    <property type="protein sequence ID" value="MBD2863856.1"/>
    <property type="molecule type" value="Genomic_DNA"/>
</dbReference>
<sequence length="1753" mass="191503">MFSTHWRKTISLLIIVFLLAEMLPVVTSGGNGNTAMAAPPEGSELRFADDGSSLQAAGWSRRIPPEAGVYIIDSSHSLGNPNQTPTKPVQPGQYLLYGDQTASAASRYTTISKKMPIGPGAWTLEFSAKFVDLMKPGQFPVYRGISFEVFAAGKEYKITFNDTNKILAMTNASGAYLQQEAVMPEDDAFHLWEIAYDGNYTVTVKLDGQQVASFANIGFPVSGREDELVLLNAPLNWLSGTNEVYIDSLNMYSRGQSVPTDLLIDDDGSSLGTAGWSRSLAPLEGLYITDAGNSLGNPNGVQMKAVPGGQYLFYGDQQASAQGKYVRLLKTVPIGPGPWTLEFSARFVDLMKPSANHADRGIYFDIYAAEKRYKITFNDTDKIMASASTRKQVQMPQDDALHKWEIVFNGSDTVFVKLDGTVVATFVQPATSAAGISDRVQIASVPLNWESGTNEMYLDYVKLYKMAIGDPDLLIEDDASGFQAAGWTADPPAAGAYFTDHGQTNGSVEGMEPVEEGRYLSYADSSAAGEARLSQEADIGAGPWALEFDARIASLVQPDPPSAEPGFHAEVVAGGKLYKVVFNGGSNLYVGKGNGEYDRIQTALVSDTYYDNWGIAYDLHGRLFVTRNGSKLGVWTGAGVPAQGPDGVTFVNRASGAAGETVVYLDRIKLSKNRQPEWSEFQPLISGVTVLPTSDSAEISASVSIFDADPLWFPTNRLTVEAELVQDGQVVMQTVQPVNGHTVPLTLAAGGQTGWMDLKLRLKDGNQVKSEAVQKLDVYPSVSLLLPGEEAEPEPGEVYVYTEMDQAEDAAGKLSWQAGWKLASYQYEGLPGGGLAIESTGEAGTLELPVGLNGWYGVYVGYVTGTEGFAVSDGAETRAFVLDGVTAAEPYGSKAVTELFALASNFSGGTMSLSPISGKQARIAYVKLKALTPEEIALYTKPDEGAAGKRVIYNNDGYSDYFSGQYDTEQSLLNNAVNFFEDQDVNSLYWTLGTTMLILRDSEAAGRPYASLTPQQEQTLMRDGDKRVRDVVLGYIDAGKDPLAIVANRADELGMDAFASLRMSAFYNQNSYPWLNGTRYEEFAGKGYLQRKSDGTSDIRMSYAYPEFRQFVIDVLKESASVTGGDGRKLVKGVELDYSRYPYVLGFDPVLTDPYFQQYGVKPQDETTPACQTRWNQFKADVMTGFMRDVRQQLAGSQISVRIPYDVYFQNGLDIEAWVQEDLIDRLVVSNIGHENFFPELEAFRQLTEGTGIELYGNINGTLSGSDLTRQQEELIKRGIRVATGHEQVSKQQYMERAHQLYEAGYDGVYIFNNWKGRAAGGQSIRGELGDKVKVEKWHQLAYPAEWVQNLVTVMPAEPQDRIPPEITVSLTTGDGRPYTNDTWTNQNVTAHVYAQDELSGLASLEVSRDGGVTWSVYGEPVRFDPNGIFELAVRAADEAGNEALERRTIKISTNGLTVHAPLRQADGTPYSSGEWTRQSVTAAVYAEHQQGLRVTSVTYSLDQGLSWQSYIASNPPVFHEDGVHSIRFRAEDEAGNRIVIELIIRIDRTAPSVELTPNGSELSTRLASIKVNVTDPGSGLMPSSLSYTWTRDESPPASGWKKIRNGGTIRKPVRSGDWYLHIRAADKLGNQAEVRSNRFRSSEPLRGNADLSGIRILDKKVAGFKQQDTNYNVHVGRHVHHITVTPAAQSGEAIIRVKVNDGGYAVVPSGTASMPAVLKSGANQVTIQVTAEDGTTRKTYSVKVIQAGPYRR</sequence>
<name>A0A927CCS0_9BACL</name>
<evidence type="ECO:0000313" key="2">
    <source>
        <dbReference type="EMBL" id="MBD2863856.1"/>
    </source>
</evidence>
<dbReference type="Proteomes" id="UP000639396">
    <property type="component" value="Unassembled WGS sequence"/>
</dbReference>
<dbReference type="NCBIfam" id="NF047446">
    <property type="entry name" value="barrel_OmpL47"/>
    <property type="match status" value="1"/>
</dbReference>
<dbReference type="Gene3D" id="3.20.20.80">
    <property type="entry name" value="Glycosidases"/>
    <property type="match status" value="1"/>
</dbReference>
<accession>A0A927CCS0</accession>
<dbReference type="PANTHER" id="PTHR43405:SF1">
    <property type="entry name" value="GLYCOSYL HYDROLASE DIGH"/>
    <property type="match status" value="1"/>
</dbReference>
<organism evidence="2 3">
    <name type="scientific">Paenibacillus oceani</name>
    <dbReference type="NCBI Taxonomy" id="2772510"/>
    <lineage>
        <taxon>Bacteria</taxon>
        <taxon>Bacillati</taxon>
        <taxon>Bacillota</taxon>
        <taxon>Bacilli</taxon>
        <taxon>Bacillales</taxon>
        <taxon>Paenibacillaceae</taxon>
        <taxon>Paenibacillus</taxon>
    </lineage>
</organism>
<dbReference type="PANTHER" id="PTHR43405">
    <property type="entry name" value="GLYCOSYL HYDROLASE DIGH"/>
    <property type="match status" value="1"/>
</dbReference>